<proteinExistence type="inferred from homology"/>
<evidence type="ECO:0000256" key="1">
    <source>
        <dbReference type="ARBA" id="ARBA00009477"/>
    </source>
</evidence>
<dbReference type="GO" id="GO:1990281">
    <property type="term" value="C:efflux pump complex"/>
    <property type="evidence" value="ECO:0007669"/>
    <property type="project" value="TreeGrafter"/>
</dbReference>
<dbReference type="InterPro" id="IPR058792">
    <property type="entry name" value="Beta-barrel_RND_2"/>
</dbReference>
<gene>
    <name evidence="7" type="ORF">SAMN05216271_2280</name>
</gene>
<sequence>MSAGKNLLLMCLLGLLAGCNQADDSEAEAAPEGAQPRLVLAAEVHPAANRGATFTGVVAARTESELGFRVAGKVIERRIDPGQRVNKGDVLLVLDVDDFELALRAANNRVRSAQASLQQARDDEKRYRELAEKGAVSRRAFDEVVTGLRVAEANMASARADAAQVENQRGYSTLSADADGVITDVLVDRGQVVAAGQVVATLAHSGAREAVISIPETQRHLADHNAAAQLFGDPDTVIPAKLRELSAAADPITRTYRARYVLGDGEAPLAIGSTISIHLDDSASSALTRVPLGALYDRGQGVGVWVIEDASRVRFTPVTVASLGQEYALLSAGLEEGQQIVALGAHLLHEGDAVELLPPPSWAVDSAARTL</sequence>
<evidence type="ECO:0000259" key="5">
    <source>
        <dbReference type="Pfam" id="PF25917"/>
    </source>
</evidence>
<evidence type="ECO:0000256" key="2">
    <source>
        <dbReference type="ARBA" id="ARBA00023054"/>
    </source>
</evidence>
<protein>
    <submittedName>
        <fullName evidence="7">RND family efflux transporter, MFP subunit</fullName>
    </submittedName>
</protein>
<evidence type="ECO:0000256" key="3">
    <source>
        <dbReference type="SAM" id="Coils"/>
    </source>
</evidence>
<dbReference type="Proteomes" id="UP000243413">
    <property type="component" value="Chromosome I"/>
</dbReference>
<organism evidence="7 8">
    <name type="scientific">Halopseudomonas sabulinigri</name>
    <dbReference type="NCBI Taxonomy" id="472181"/>
    <lineage>
        <taxon>Bacteria</taxon>
        <taxon>Pseudomonadati</taxon>
        <taxon>Pseudomonadota</taxon>
        <taxon>Gammaproteobacteria</taxon>
        <taxon>Pseudomonadales</taxon>
        <taxon>Pseudomonadaceae</taxon>
        <taxon>Halopseudomonas</taxon>
    </lineage>
</organism>
<evidence type="ECO:0000259" key="6">
    <source>
        <dbReference type="Pfam" id="PF25954"/>
    </source>
</evidence>
<dbReference type="NCBIfam" id="TIGR01730">
    <property type="entry name" value="RND_mfp"/>
    <property type="match status" value="1"/>
</dbReference>
<dbReference type="Pfam" id="PF25954">
    <property type="entry name" value="Beta-barrel_RND_2"/>
    <property type="match status" value="1"/>
</dbReference>
<dbReference type="SUPFAM" id="SSF111369">
    <property type="entry name" value="HlyD-like secretion proteins"/>
    <property type="match status" value="1"/>
</dbReference>
<name>A0A1H1TIY1_9GAMM</name>
<dbReference type="PANTHER" id="PTHR30469:SF18">
    <property type="entry name" value="RESISTANCE-NODULATION-CELL DIVISION (RND) EFFLUX MEMBRANE FUSION PROTEIN-RELATED"/>
    <property type="match status" value="1"/>
</dbReference>
<keyword evidence="4" id="KW-0732">Signal</keyword>
<keyword evidence="2 3" id="KW-0175">Coiled coil</keyword>
<reference evidence="8" key="1">
    <citation type="submission" date="2016-10" db="EMBL/GenBank/DDBJ databases">
        <authorList>
            <person name="Varghese N."/>
            <person name="Submissions S."/>
        </authorList>
    </citation>
    <scope>NUCLEOTIDE SEQUENCE [LARGE SCALE GENOMIC DNA]</scope>
    <source>
        <strain evidence="8">JCM 14963</strain>
    </source>
</reference>
<dbReference type="EMBL" id="LT629763">
    <property type="protein sequence ID" value="SDS60031.1"/>
    <property type="molecule type" value="Genomic_DNA"/>
</dbReference>
<dbReference type="OrthoDB" id="9806939at2"/>
<dbReference type="InterPro" id="IPR058625">
    <property type="entry name" value="MdtA-like_BSH"/>
</dbReference>
<dbReference type="Gene3D" id="2.40.420.20">
    <property type="match status" value="1"/>
</dbReference>
<evidence type="ECO:0000256" key="4">
    <source>
        <dbReference type="SAM" id="SignalP"/>
    </source>
</evidence>
<dbReference type="STRING" id="472181.SAMN05216271_2280"/>
<evidence type="ECO:0000313" key="8">
    <source>
        <dbReference type="Proteomes" id="UP000243413"/>
    </source>
</evidence>
<dbReference type="RefSeq" id="WP_092286719.1">
    <property type="nucleotide sequence ID" value="NZ_LT629763.1"/>
</dbReference>
<feature type="domain" description="CusB-like beta-barrel" evidence="6">
    <location>
        <begin position="212"/>
        <end position="281"/>
    </location>
</feature>
<accession>A0A1H1TIY1</accession>
<dbReference type="Pfam" id="PF25917">
    <property type="entry name" value="BSH_RND"/>
    <property type="match status" value="1"/>
</dbReference>
<dbReference type="PROSITE" id="PS51257">
    <property type="entry name" value="PROKAR_LIPOPROTEIN"/>
    <property type="match status" value="1"/>
</dbReference>
<dbReference type="PANTHER" id="PTHR30469">
    <property type="entry name" value="MULTIDRUG RESISTANCE PROTEIN MDTA"/>
    <property type="match status" value="1"/>
</dbReference>
<evidence type="ECO:0000313" key="7">
    <source>
        <dbReference type="EMBL" id="SDS60031.1"/>
    </source>
</evidence>
<dbReference type="Gene3D" id="1.10.287.470">
    <property type="entry name" value="Helix hairpin bin"/>
    <property type="match status" value="1"/>
</dbReference>
<dbReference type="Gene3D" id="2.40.50.100">
    <property type="match status" value="1"/>
</dbReference>
<comment type="similarity">
    <text evidence="1">Belongs to the membrane fusion protein (MFP) (TC 8.A.1) family.</text>
</comment>
<dbReference type="GO" id="GO:0015562">
    <property type="term" value="F:efflux transmembrane transporter activity"/>
    <property type="evidence" value="ECO:0007669"/>
    <property type="project" value="TreeGrafter"/>
</dbReference>
<dbReference type="Gene3D" id="2.40.30.170">
    <property type="match status" value="1"/>
</dbReference>
<dbReference type="AlphaFoldDB" id="A0A1H1TIY1"/>
<feature type="chain" id="PRO_5009261231" evidence="4">
    <location>
        <begin position="23"/>
        <end position="371"/>
    </location>
</feature>
<feature type="coiled-coil region" evidence="3">
    <location>
        <begin position="96"/>
        <end position="168"/>
    </location>
</feature>
<dbReference type="InterPro" id="IPR006143">
    <property type="entry name" value="RND_pump_MFP"/>
</dbReference>
<feature type="domain" description="Multidrug resistance protein MdtA-like barrel-sandwich hybrid" evidence="5">
    <location>
        <begin position="65"/>
        <end position="199"/>
    </location>
</feature>
<feature type="signal peptide" evidence="4">
    <location>
        <begin position="1"/>
        <end position="22"/>
    </location>
</feature>